<protein>
    <submittedName>
        <fullName evidence="2">Uncharacterized protein</fullName>
    </submittedName>
</protein>
<gene>
    <name evidence="2" type="ORF">OGATHE_002146</name>
</gene>
<feature type="region of interest" description="Disordered" evidence="1">
    <location>
        <begin position="1"/>
        <end position="33"/>
    </location>
</feature>
<name>A0A9P8PKE6_9ASCO</name>
<evidence type="ECO:0000313" key="2">
    <source>
        <dbReference type="EMBL" id="KAH3673727.1"/>
    </source>
</evidence>
<organism evidence="2 3">
    <name type="scientific">Ogataea polymorpha</name>
    <dbReference type="NCBI Taxonomy" id="460523"/>
    <lineage>
        <taxon>Eukaryota</taxon>
        <taxon>Fungi</taxon>
        <taxon>Dikarya</taxon>
        <taxon>Ascomycota</taxon>
        <taxon>Saccharomycotina</taxon>
        <taxon>Pichiomycetes</taxon>
        <taxon>Pichiales</taxon>
        <taxon>Pichiaceae</taxon>
        <taxon>Ogataea</taxon>
    </lineage>
</organism>
<dbReference type="AlphaFoldDB" id="A0A9P8PKE6"/>
<evidence type="ECO:0000256" key="1">
    <source>
        <dbReference type="SAM" id="MobiDB-lite"/>
    </source>
</evidence>
<reference evidence="2" key="1">
    <citation type="journal article" date="2021" name="Open Biol.">
        <title>Shared evolutionary footprints suggest mitochondrial oxidative damage underlies multiple complex I losses in fungi.</title>
        <authorList>
            <person name="Schikora-Tamarit M.A."/>
            <person name="Marcet-Houben M."/>
            <person name="Nosek J."/>
            <person name="Gabaldon T."/>
        </authorList>
    </citation>
    <scope>NUCLEOTIDE SEQUENCE</scope>
    <source>
        <strain evidence="2">NCAIM Y.01608</strain>
    </source>
</reference>
<proteinExistence type="predicted"/>
<comment type="caution">
    <text evidence="2">The sequence shown here is derived from an EMBL/GenBank/DDBJ whole genome shotgun (WGS) entry which is preliminary data.</text>
</comment>
<dbReference type="Proteomes" id="UP000788993">
    <property type="component" value="Unassembled WGS sequence"/>
</dbReference>
<feature type="non-terminal residue" evidence="2">
    <location>
        <position position="82"/>
    </location>
</feature>
<keyword evidence="3" id="KW-1185">Reference proteome</keyword>
<feature type="region of interest" description="Disordered" evidence="1">
    <location>
        <begin position="50"/>
        <end position="82"/>
    </location>
</feature>
<reference evidence="2" key="2">
    <citation type="submission" date="2021-01" db="EMBL/GenBank/DDBJ databases">
        <authorList>
            <person name="Schikora-Tamarit M.A."/>
        </authorList>
    </citation>
    <scope>NUCLEOTIDE SEQUENCE</scope>
    <source>
        <strain evidence="2">NCAIM Y.01608</strain>
    </source>
</reference>
<dbReference type="EMBL" id="JAEUBD010000543">
    <property type="protein sequence ID" value="KAH3673727.1"/>
    <property type="molecule type" value="Genomic_DNA"/>
</dbReference>
<accession>A0A9P8PKE6</accession>
<sequence>MDALPNSKDYGFKFGRAPPPDSDSDDDVKIEGPTFQLSSGTQIKDDVFKFPKKDEPAAKPTEQPAEQPAEKPAFTFGQSKPA</sequence>
<evidence type="ECO:0000313" key="3">
    <source>
        <dbReference type="Proteomes" id="UP000788993"/>
    </source>
</evidence>